<evidence type="ECO:0000256" key="1">
    <source>
        <dbReference type="SAM" id="Phobius"/>
    </source>
</evidence>
<protein>
    <recommendedName>
        <fullName evidence="4">DUF4408 domain-containing protein</fullName>
    </recommendedName>
</protein>
<organism evidence="2 3">
    <name type="scientific">Escallonia herrerae</name>
    <dbReference type="NCBI Taxonomy" id="1293975"/>
    <lineage>
        <taxon>Eukaryota</taxon>
        <taxon>Viridiplantae</taxon>
        <taxon>Streptophyta</taxon>
        <taxon>Embryophyta</taxon>
        <taxon>Tracheophyta</taxon>
        <taxon>Spermatophyta</taxon>
        <taxon>Magnoliopsida</taxon>
        <taxon>eudicotyledons</taxon>
        <taxon>Gunneridae</taxon>
        <taxon>Pentapetalae</taxon>
        <taxon>asterids</taxon>
        <taxon>campanulids</taxon>
        <taxon>Escalloniales</taxon>
        <taxon>Escalloniaceae</taxon>
        <taxon>Escallonia</taxon>
    </lineage>
</organism>
<evidence type="ECO:0008006" key="4">
    <source>
        <dbReference type="Google" id="ProtNLM"/>
    </source>
</evidence>
<accession>A0AA88VCJ2</accession>
<feature type="transmembrane region" description="Helical" evidence="1">
    <location>
        <begin position="50"/>
        <end position="68"/>
    </location>
</feature>
<keyword evidence="1" id="KW-1133">Transmembrane helix</keyword>
<evidence type="ECO:0000313" key="3">
    <source>
        <dbReference type="Proteomes" id="UP001188597"/>
    </source>
</evidence>
<feature type="transmembrane region" description="Helical" evidence="1">
    <location>
        <begin position="80"/>
        <end position="107"/>
    </location>
</feature>
<gene>
    <name evidence="2" type="ORF">RJ639_015639</name>
</gene>
<name>A0AA88VCJ2_9ASTE</name>
<proteinExistence type="predicted"/>
<keyword evidence="3" id="KW-1185">Reference proteome</keyword>
<keyword evidence="1" id="KW-0472">Membrane</keyword>
<sequence>MACSTSIAPGRSYLPPETLTFVDIFDLHNVKAEKSYAMLLYRRLRDIAKLFRLAELCFLLVLLSWTSARLPFAVRISGEYFRYLISVVVSPLFIFLLGNVIVLILLAKSGELTVDSSASNNDEADLYEELMRAGENGMSTGPDGSPPVPEPEEIVYQDKQMICEVNLNTSVTTTATKNCDEISCDDTIVADNAKAYRRSQSENLKKPPCEKLRRSETDICRKVSDSGERPPEAAEMVDHLSNEEFKRTIEAFIAKQVRFHKEEKLAIVVRSQT</sequence>
<keyword evidence="1" id="KW-0812">Transmembrane</keyword>
<evidence type="ECO:0000313" key="2">
    <source>
        <dbReference type="EMBL" id="KAK3005168.1"/>
    </source>
</evidence>
<dbReference type="EMBL" id="JAVXUP010002162">
    <property type="protein sequence ID" value="KAK3005168.1"/>
    <property type="molecule type" value="Genomic_DNA"/>
</dbReference>
<dbReference type="Proteomes" id="UP001188597">
    <property type="component" value="Unassembled WGS sequence"/>
</dbReference>
<dbReference type="AlphaFoldDB" id="A0AA88VCJ2"/>
<reference evidence="2" key="1">
    <citation type="submission" date="2022-12" db="EMBL/GenBank/DDBJ databases">
        <title>Draft genome assemblies for two species of Escallonia (Escalloniales).</title>
        <authorList>
            <person name="Chanderbali A."/>
            <person name="Dervinis C."/>
            <person name="Anghel I."/>
            <person name="Soltis D."/>
            <person name="Soltis P."/>
            <person name="Zapata F."/>
        </authorList>
    </citation>
    <scope>NUCLEOTIDE SEQUENCE</scope>
    <source>
        <strain evidence="2">UCBG64.0493</strain>
        <tissue evidence="2">Leaf</tissue>
    </source>
</reference>
<dbReference type="PANTHER" id="PTHR33640:SF3">
    <property type="entry name" value="DUF4408 DOMAIN-CONTAINING PROTEIN"/>
    <property type="match status" value="1"/>
</dbReference>
<dbReference type="PANTHER" id="PTHR33640">
    <property type="entry name" value="TRANSMEMBRANE PROTEIN"/>
    <property type="match status" value="1"/>
</dbReference>
<comment type="caution">
    <text evidence="2">The sequence shown here is derived from an EMBL/GenBank/DDBJ whole genome shotgun (WGS) entry which is preliminary data.</text>
</comment>